<name>A0A848L3P8_9ACTN</name>
<dbReference type="GO" id="GO:0006083">
    <property type="term" value="P:acetate metabolic process"/>
    <property type="evidence" value="ECO:0007669"/>
    <property type="project" value="InterPro"/>
</dbReference>
<sequence length="422" mass="44453">MIDFGEHLSPGAGVWWSQAAAEPRPLVDALLEQAPQLGPLRLFTGLSWNDQLAAAISPSDTMVSYGGLGSLRHLGATDQLDVVPCHYSALPRMFAEHRLPADAGLVQVSPPDEHGMCSLGIGVDYVADAVDHTRLLFAEINEQMPAVPGSPRIALSRFTATTTTDRPLQEESSRPAGEVDRAIAANIATLVDDGDTVQVGIGSTGAAVLDALSGHSDLGIHTGMIPEGVMTLIDKGVVTGARKQIDAGVSVAGTALGSAELYRRVADLPLLFRPTSYTHAPQVLSQLTTLVAVNFAIEVDLTGQVGAEVSQGTYLGAVGGQVDFARAAALTGKRSIIALRSTMRGRSSIKFGLDEGVVTTARADVDCVVTEYGIAHLRGQPLAERRRRLIAVAAPQFRDDLQRSVKAAFPSLSFPSLKGTHT</sequence>
<dbReference type="InterPro" id="IPR003702">
    <property type="entry name" value="ActCoA_hydro_N"/>
</dbReference>
<dbReference type="Proteomes" id="UP000550729">
    <property type="component" value="Unassembled WGS sequence"/>
</dbReference>
<gene>
    <name evidence="5" type="ORF">HH308_13700</name>
</gene>
<reference evidence="5 6" key="1">
    <citation type="submission" date="2020-04" db="EMBL/GenBank/DDBJ databases">
        <title>Gordonia sp. nov. TBRC 11910.</title>
        <authorList>
            <person name="Suriyachadkun C."/>
        </authorList>
    </citation>
    <scope>NUCLEOTIDE SEQUENCE [LARGE SCALE GENOMIC DNA]</scope>
    <source>
        <strain evidence="5 6">TBRC 11910</strain>
    </source>
</reference>
<dbReference type="InterPro" id="IPR038460">
    <property type="entry name" value="AcetylCoA_hyd_C_sf"/>
</dbReference>
<dbReference type="Pfam" id="PF02550">
    <property type="entry name" value="AcetylCoA_hydro"/>
    <property type="match status" value="1"/>
</dbReference>
<feature type="domain" description="Acetyl-CoA hydrolase/transferase C-terminal" evidence="4">
    <location>
        <begin position="257"/>
        <end position="403"/>
    </location>
</feature>
<dbReference type="AlphaFoldDB" id="A0A848L3P8"/>
<proteinExistence type="inferred from homology"/>
<evidence type="ECO:0000259" key="3">
    <source>
        <dbReference type="Pfam" id="PF02550"/>
    </source>
</evidence>
<evidence type="ECO:0000259" key="4">
    <source>
        <dbReference type="Pfam" id="PF13336"/>
    </source>
</evidence>
<accession>A0A848L3P8</accession>
<dbReference type="Gene3D" id="3.40.1080.10">
    <property type="entry name" value="Glutaconate Coenzyme A-transferase"/>
    <property type="match status" value="1"/>
</dbReference>
<keyword evidence="5" id="KW-0378">Hydrolase</keyword>
<evidence type="ECO:0000256" key="2">
    <source>
        <dbReference type="ARBA" id="ARBA00022679"/>
    </source>
</evidence>
<dbReference type="GO" id="GO:0016787">
    <property type="term" value="F:hydrolase activity"/>
    <property type="evidence" value="ECO:0007669"/>
    <property type="project" value="UniProtKB-KW"/>
</dbReference>
<evidence type="ECO:0000313" key="6">
    <source>
        <dbReference type="Proteomes" id="UP000550729"/>
    </source>
</evidence>
<feature type="domain" description="Acetyl-CoA hydrolase/transferase N-terminal" evidence="3">
    <location>
        <begin position="79"/>
        <end position="156"/>
    </location>
</feature>
<dbReference type="SUPFAM" id="SSF100950">
    <property type="entry name" value="NagB/RpiA/CoA transferase-like"/>
    <property type="match status" value="2"/>
</dbReference>
<evidence type="ECO:0000313" key="5">
    <source>
        <dbReference type="EMBL" id="NMO02268.1"/>
    </source>
</evidence>
<dbReference type="GO" id="GO:0008775">
    <property type="term" value="F:acetate CoA-transferase activity"/>
    <property type="evidence" value="ECO:0007669"/>
    <property type="project" value="InterPro"/>
</dbReference>
<evidence type="ECO:0000256" key="1">
    <source>
        <dbReference type="ARBA" id="ARBA00009632"/>
    </source>
</evidence>
<dbReference type="Gene3D" id="3.30.750.70">
    <property type="entry name" value="4-hydroxybutyrate coenzyme like domains"/>
    <property type="match status" value="1"/>
</dbReference>
<keyword evidence="2 5" id="KW-0808">Transferase</keyword>
<dbReference type="InterPro" id="IPR037171">
    <property type="entry name" value="NagB/RpiA_transferase-like"/>
</dbReference>
<organism evidence="5 6">
    <name type="scientific">Gordonia asplenii</name>
    <dbReference type="NCBI Taxonomy" id="2725283"/>
    <lineage>
        <taxon>Bacteria</taxon>
        <taxon>Bacillati</taxon>
        <taxon>Actinomycetota</taxon>
        <taxon>Actinomycetes</taxon>
        <taxon>Mycobacteriales</taxon>
        <taxon>Gordoniaceae</taxon>
        <taxon>Gordonia</taxon>
    </lineage>
</organism>
<dbReference type="InterPro" id="IPR026888">
    <property type="entry name" value="AcetylCoA_hyd_C"/>
</dbReference>
<protein>
    <submittedName>
        <fullName evidence="5">Acetyl-CoA hydrolase/transferase family protein</fullName>
    </submittedName>
</protein>
<dbReference type="Pfam" id="PF13336">
    <property type="entry name" value="AcetylCoA_hyd_C"/>
    <property type="match status" value="1"/>
</dbReference>
<comment type="caution">
    <text evidence="5">The sequence shown here is derived from an EMBL/GenBank/DDBJ whole genome shotgun (WGS) entry which is preliminary data.</text>
</comment>
<keyword evidence="6" id="KW-1185">Reference proteome</keyword>
<dbReference type="PANTHER" id="PTHR21432">
    <property type="entry name" value="ACETYL-COA HYDROLASE-RELATED"/>
    <property type="match status" value="1"/>
</dbReference>
<dbReference type="PANTHER" id="PTHR21432:SF20">
    <property type="entry name" value="ACETYL-COA HYDROLASE"/>
    <property type="match status" value="1"/>
</dbReference>
<dbReference type="EMBL" id="JABBNB010000013">
    <property type="protein sequence ID" value="NMO02268.1"/>
    <property type="molecule type" value="Genomic_DNA"/>
</dbReference>
<comment type="similarity">
    <text evidence="1">Belongs to the acetyl-CoA hydrolase/transferase family.</text>
</comment>
<dbReference type="RefSeq" id="WP_170194780.1">
    <property type="nucleotide sequence ID" value="NZ_JABBNB010000013.1"/>
</dbReference>
<dbReference type="InterPro" id="IPR046433">
    <property type="entry name" value="ActCoA_hydro"/>
</dbReference>
<dbReference type="Gene3D" id="3.40.1080.20">
    <property type="entry name" value="Acetyl-CoA hydrolase/transferase C-terminal domain"/>
    <property type="match status" value="1"/>
</dbReference>